<organism evidence="2 3">
    <name type="scientific">Puccinia striiformis</name>
    <dbReference type="NCBI Taxonomy" id="27350"/>
    <lineage>
        <taxon>Eukaryota</taxon>
        <taxon>Fungi</taxon>
        <taxon>Dikarya</taxon>
        <taxon>Basidiomycota</taxon>
        <taxon>Pucciniomycotina</taxon>
        <taxon>Pucciniomycetes</taxon>
        <taxon>Pucciniales</taxon>
        <taxon>Pucciniaceae</taxon>
        <taxon>Puccinia</taxon>
    </lineage>
</organism>
<accession>A0A2S4V2F0</accession>
<evidence type="ECO:0000313" key="3">
    <source>
        <dbReference type="Proteomes" id="UP000238274"/>
    </source>
</evidence>
<protein>
    <recommendedName>
        <fullName evidence="1">DUF6589 domain-containing protein</fullName>
    </recommendedName>
</protein>
<dbReference type="OrthoDB" id="2506434at2759"/>
<comment type="caution">
    <text evidence="2">The sequence shown here is derived from an EMBL/GenBank/DDBJ whole genome shotgun (WGS) entry which is preliminary data.</text>
</comment>
<gene>
    <name evidence="2" type="ORF">PSHT_11576</name>
</gene>
<dbReference type="Proteomes" id="UP000238274">
    <property type="component" value="Unassembled WGS sequence"/>
</dbReference>
<dbReference type="Pfam" id="PF20231">
    <property type="entry name" value="DUF6589"/>
    <property type="match status" value="1"/>
</dbReference>
<name>A0A2S4V2F0_9BASI</name>
<dbReference type="AlphaFoldDB" id="A0A2S4V2F0"/>
<reference evidence="3" key="2">
    <citation type="journal article" date="2018" name="BMC Genomics">
        <title>Genomic insights into host adaptation between the wheat stripe rust pathogen (Puccinia striiformis f. sp. tritici) and the barley stripe rust pathogen (Puccinia striiformis f. sp. hordei).</title>
        <authorList>
            <person name="Xia C."/>
            <person name="Wang M."/>
            <person name="Yin C."/>
            <person name="Cornejo O.E."/>
            <person name="Hulbert S.H."/>
            <person name="Chen X."/>
        </authorList>
    </citation>
    <scope>NUCLEOTIDE SEQUENCE [LARGE SCALE GENOMIC DNA]</scope>
    <source>
        <strain evidence="3">93TX-2</strain>
    </source>
</reference>
<dbReference type="EMBL" id="PKSM01000194">
    <property type="protein sequence ID" value="POW03677.1"/>
    <property type="molecule type" value="Genomic_DNA"/>
</dbReference>
<dbReference type="VEuPathDB" id="FungiDB:PSTT_03691"/>
<proteinExistence type="predicted"/>
<evidence type="ECO:0000313" key="2">
    <source>
        <dbReference type="EMBL" id="POW03677.1"/>
    </source>
</evidence>
<evidence type="ECO:0000259" key="1">
    <source>
        <dbReference type="Pfam" id="PF20231"/>
    </source>
</evidence>
<reference evidence="2 3" key="1">
    <citation type="submission" date="2017-12" db="EMBL/GenBank/DDBJ databases">
        <title>Gene loss provides genomic basis for host adaptation in cereal stripe rust fungi.</title>
        <authorList>
            <person name="Xia C."/>
        </authorList>
    </citation>
    <scope>NUCLEOTIDE SEQUENCE [LARGE SCALE GENOMIC DNA]</scope>
    <source>
        <strain evidence="2 3">93TX-2</strain>
    </source>
</reference>
<dbReference type="InterPro" id="IPR046496">
    <property type="entry name" value="DUF6589"/>
</dbReference>
<reference evidence="3" key="3">
    <citation type="journal article" date="2018" name="Mol. Plant Microbe Interact.">
        <title>Genome sequence resources for the wheat stripe rust pathogen (Puccinia striiformis f. sp. tritici) and the barley stripe rust pathogen (Puccinia striiformis f. sp. hordei).</title>
        <authorList>
            <person name="Xia C."/>
            <person name="Wang M."/>
            <person name="Yin C."/>
            <person name="Cornejo O.E."/>
            <person name="Hulbert S.H."/>
            <person name="Chen X."/>
        </authorList>
    </citation>
    <scope>NUCLEOTIDE SEQUENCE [LARGE SCALE GENOMIC DNA]</scope>
    <source>
        <strain evidence="3">93TX-2</strain>
    </source>
</reference>
<feature type="domain" description="DUF6589" evidence="1">
    <location>
        <begin position="27"/>
        <end position="136"/>
    </location>
</feature>
<sequence>MFPSTGITPSTKTIQQRNQSRYTDQAWNQAIKKCYEAYCSPAARRKAAQLKCPKLSNLLIRIKDFLTGVEANRAMKAGDIGRLLRVWKMWSIMTQSLPGLTHYSAYLPRLVLLITRILPPSLAKLIRHTLLLSPSGVGTQIERLKNLFSSNIPLLCSMFKSLRRESGGKHVQQSHKVYLKIRALQRFDQMARDSDLLD</sequence>
<dbReference type="VEuPathDB" id="FungiDB:PSHT_11576"/>
<keyword evidence="3" id="KW-1185">Reference proteome</keyword>